<comment type="caution">
    <text evidence="1">The sequence shown here is derived from an EMBL/GenBank/DDBJ whole genome shotgun (WGS) entry which is preliminary data.</text>
</comment>
<sequence length="112" mass="12513">MDGILGANLFAHLLGDKRIVGPPNTPVAVETSLGFIVMDKALILSPAPILSSFCLTVEPSLENFVKRFWEVKDLPSSTTVDPDDLECEKIFQTTYRRDLSGRYTVVFFTFQN</sequence>
<reference evidence="1" key="1">
    <citation type="journal article" date="2023" name="Insect Mol. Biol.">
        <title>Genome sequencing provides insights into the evolution of gene families encoding plant cell wall-degrading enzymes in longhorned beetles.</title>
        <authorList>
            <person name="Shin N.R."/>
            <person name="Okamura Y."/>
            <person name="Kirsch R."/>
            <person name="Pauchet Y."/>
        </authorList>
    </citation>
    <scope>NUCLEOTIDE SEQUENCE</scope>
    <source>
        <strain evidence="1">RBIC_L_NR</strain>
    </source>
</reference>
<protein>
    <submittedName>
        <fullName evidence="1">Uncharacterized protein</fullName>
    </submittedName>
</protein>
<accession>A0AAV8WLF6</accession>
<evidence type="ECO:0000313" key="2">
    <source>
        <dbReference type="Proteomes" id="UP001162156"/>
    </source>
</evidence>
<name>A0AAV8WLF6_9CUCU</name>
<dbReference type="Proteomes" id="UP001162156">
    <property type="component" value="Unassembled WGS sequence"/>
</dbReference>
<dbReference type="EMBL" id="JANEYF010005736">
    <property type="protein sequence ID" value="KAJ8927066.1"/>
    <property type="molecule type" value="Genomic_DNA"/>
</dbReference>
<proteinExistence type="predicted"/>
<dbReference type="AlphaFoldDB" id="A0AAV8WLF6"/>
<organism evidence="1 2">
    <name type="scientific">Rhamnusium bicolor</name>
    <dbReference type="NCBI Taxonomy" id="1586634"/>
    <lineage>
        <taxon>Eukaryota</taxon>
        <taxon>Metazoa</taxon>
        <taxon>Ecdysozoa</taxon>
        <taxon>Arthropoda</taxon>
        <taxon>Hexapoda</taxon>
        <taxon>Insecta</taxon>
        <taxon>Pterygota</taxon>
        <taxon>Neoptera</taxon>
        <taxon>Endopterygota</taxon>
        <taxon>Coleoptera</taxon>
        <taxon>Polyphaga</taxon>
        <taxon>Cucujiformia</taxon>
        <taxon>Chrysomeloidea</taxon>
        <taxon>Cerambycidae</taxon>
        <taxon>Lepturinae</taxon>
        <taxon>Rhagiini</taxon>
        <taxon>Rhamnusium</taxon>
    </lineage>
</organism>
<gene>
    <name evidence="1" type="ORF">NQ314_020512</name>
</gene>
<keyword evidence="2" id="KW-1185">Reference proteome</keyword>
<evidence type="ECO:0000313" key="1">
    <source>
        <dbReference type="EMBL" id="KAJ8927066.1"/>
    </source>
</evidence>